<accession>A0A0M4G112</accession>
<sequence length="134" mass="15519">MIMKKLQMIVAALIVALLVPSSTFAELSEDSKEGAYELREETIRKYSLDISETQYVKMPLGADILSTSIDHSNSERFFVHALVNTLEKRTQEMEFKLYRTDQDLDANIGDYKFLETVQLSYAEHLFHVFYIRAN</sequence>
<feature type="signal peptide" evidence="1">
    <location>
        <begin position="1"/>
        <end position="25"/>
    </location>
</feature>
<feature type="domain" description="DUF7352" evidence="2">
    <location>
        <begin position="41"/>
        <end position="130"/>
    </location>
</feature>
<evidence type="ECO:0000313" key="4">
    <source>
        <dbReference type="Proteomes" id="UP000067625"/>
    </source>
</evidence>
<dbReference type="Proteomes" id="UP000067625">
    <property type="component" value="Chromosome"/>
</dbReference>
<proteinExistence type="predicted"/>
<feature type="chain" id="PRO_5005794572" description="DUF7352 domain-containing protein" evidence="1">
    <location>
        <begin position="26"/>
        <end position="134"/>
    </location>
</feature>
<keyword evidence="4" id="KW-1185">Reference proteome</keyword>
<evidence type="ECO:0000313" key="3">
    <source>
        <dbReference type="EMBL" id="ALC83913.1"/>
    </source>
</evidence>
<name>A0A0M4G112_9BACI</name>
<reference evidence="3 4" key="2">
    <citation type="journal article" date="2016" name="Int. J. Syst. Evol. Microbiol.">
        <title>Bacillus gobiensis sp. nov., isolated from a soil sample.</title>
        <authorList>
            <person name="Liu B."/>
            <person name="Liu G.H."/>
            <person name="Cetin S."/>
            <person name="Schumann P."/>
            <person name="Pan Z.Z."/>
            <person name="Chen Q.Q."/>
        </authorList>
    </citation>
    <scope>NUCLEOTIDE SEQUENCE [LARGE SCALE GENOMIC DNA]</scope>
    <source>
        <strain evidence="3 4">FJAT-4402</strain>
    </source>
</reference>
<dbReference type="Pfam" id="PF24043">
    <property type="entry name" value="DUF7352"/>
    <property type="match status" value="1"/>
</dbReference>
<keyword evidence="1" id="KW-0732">Signal</keyword>
<evidence type="ECO:0000256" key="1">
    <source>
        <dbReference type="SAM" id="SignalP"/>
    </source>
</evidence>
<dbReference type="AlphaFoldDB" id="A0A0M4G112"/>
<reference evidence="4" key="1">
    <citation type="submission" date="2015-08" db="EMBL/GenBank/DDBJ databases">
        <title>Genome sequencing project for genomic taxonomy and phylogenomics of Bacillus-like bacteria.</title>
        <authorList>
            <person name="Liu B."/>
            <person name="Wang J."/>
            <person name="Zhu Y."/>
            <person name="Liu G."/>
            <person name="Chen Q."/>
            <person name="Chen Z."/>
            <person name="Lan J."/>
            <person name="Che J."/>
            <person name="Ge C."/>
            <person name="Shi H."/>
            <person name="Pan Z."/>
            <person name="Liu X."/>
        </authorList>
    </citation>
    <scope>NUCLEOTIDE SEQUENCE [LARGE SCALE GENOMIC DNA]</scope>
    <source>
        <strain evidence="4">FJAT-4402</strain>
    </source>
</reference>
<dbReference type="EMBL" id="CP012600">
    <property type="protein sequence ID" value="ALC83913.1"/>
    <property type="molecule type" value="Genomic_DNA"/>
</dbReference>
<organism evidence="3 4">
    <name type="scientific">Bacillus gobiensis</name>
    <dbReference type="NCBI Taxonomy" id="1441095"/>
    <lineage>
        <taxon>Bacteria</taxon>
        <taxon>Bacillati</taxon>
        <taxon>Bacillota</taxon>
        <taxon>Bacilli</taxon>
        <taxon>Bacillales</taxon>
        <taxon>Bacillaceae</taxon>
        <taxon>Bacillus</taxon>
    </lineage>
</organism>
<gene>
    <name evidence="3" type="ORF">AM592_22235</name>
</gene>
<evidence type="ECO:0000259" key="2">
    <source>
        <dbReference type="Pfam" id="PF24043"/>
    </source>
</evidence>
<dbReference type="PATRIC" id="fig|1441095.3.peg.4913"/>
<protein>
    <recommendedName>
        <fullName evidence="2">DUF7352 domain-containing protein</fullName>
    </recommendedName>
</protein>
<dbReference type="InterPro" id="IPR055776">
    <property type="entry name" value="DUF7352"/>
</dbReference>